<dbReference type="AlphaFoldDB" id="A0A016V650"/>
<dbReference type="GO" id="GO:0004252">
    <property type="term" value="F:serine-type endopeptidase activity"/>
    <property type="evidence" value="ECO:0007669"/>
    <property type="project" value="InterPro"/>
</dbReference>
<reference evidence="6" key="1">
    <citation type="journal article" date="2015" name="Nat. Genet.">
        <title>The genome and transcriptome of the zoonotic hookworm Ancylostoma ceylanicum identify infection-specific gene families.</title>
        <authorList>
            <person name="Schwarz E.M."/>
            <person name="Hu Y."/>
            <person name="Antoshechkin I."/>
            <person name="Miller M.M."/>
            <person name="Sternberg P.W."/>
            <person name="Aroian R.V."/>
        </authorList>
    </citation>
    <scope>NUCLEOTIDE SEQUENCE</scope>
    <source>
        <strain evidence="6">HY135</strain>
    </source>
</reference>
<keyword evidence="2" id="KW-0378">Hydrolase</keyword>
<dbReference type="InterPro" id="IPR043504">
    <property type="entry name" value="Peptidase_S1_PA_chymotrypsin"/>
</dbReference>
<organism evidence="5 6">
    <name type="scientific">Ancylostoma ceylanicum</name>
    <dbReference type="NCBI Taxonomy" id="53326"/>
    <lineage>
        <taxon>Eukaryota</taxon>
        <taxon>Metazoa</taxon>
        <taxon>Ecdysozoa</taxon>
        <taxon>Nematoda</taxon>
        <taxon>Chromadorea</taxon>
        <taxon>Rhabditida</taxon>
        <taxon>Rhabditina</taxon>
        <taxon>Rhabditomorpha</taxon>
        <taxon>Strongyloidea</taxon>
        <taxon>Ancylostomatidae</taxon>
        <taxon>Ancylostomatinae</taxon>
        <taxon>Ancylostoma</taxon>
    </lineage>
</organism>
<evidence type="ECO:0000259" key="4">
    <source>
        <dbReference type="PROSITE" id="PS50240"/>
    </source>
</evidence>
<sequence length="428" mass="47305">MKLWVASLFLLSVSFLPLHGRKLTTEENERNAKRCGVHFLGEDKHSERRPPKRSFGGRQFERNEYPWTVTLLMTSPRQEMTCSGVLISPRHILSAAHCVLEYDVAFTEHQCSLNRSYSALSVMRSPENILVFIGINKLYTYNDSNSKLRESLHNVSKITVRNYDLCKEENDLAIIELNRDVSEAQSTPICMPNENLKLHEVLYASGSGMDPSNPKTITDPGQYFRGQQVVSQKLYGVDDISHVIVTKTFSKSTQQGDSGGPLFQVDESETHTLVGITILAAIPSAWKPDIGGSKSIFVSAISPLIIISLINLASSVLEMLQVEVSNCTPISKRSDEDGRVPRRGCVAKGAPESVVKALSVEECGRQSECHARCGLIEIDSTSNCSLANPCKNHFHPKYVSANGDYAQMNVQQEPSSNSAMGRERSPAA</sequence>
<feature type="chain" id="PRO_5001493020" description="Peptidase S1 domain-containing protein" evidence="3">
    <location>
        <begin position="21"/>
        <end position="428"/>
    </location>
</feature>
<dbReference type="EMBL" id="JARK01001353">
    <property type="protein sequence ID" value="EYC22203.1"/>
    <property type="molecule type" value="Genomic_DNA"/>
</dbReference>
<dbReference type="PROSITE" id="PS00134">
    <property type="entry name" value="TRYPSIN_HIS"/>
    <property type="match status" value="1"/>
</dbReference>
<dbReference type="PANTHER" id="PTHR24253">
    <property type="entry name" value="TRANSMEMBRANE PROTEASE SERINE"/>
    <property type="match status" value="1"/>
</dbReference>
<dbReference type="OrthoDB" id="5875095at2759"/>
<dbReference type="GO" id="GO:0006508">
    <property type="term" value="P:proteolysis"/>
    <property type="evidence" value="ECO:0007669"/>
    <property type="project" value="UniProtKB-KW"/>
</dbReference>
<dbReference type="PRINTS" id="PR00722">
    <property type="entry name" value="CHYMOTRYPSIN"/>
</dbReference>
<evidence type="ECO:0000256" key="1">
    <source>
        <dbReference type="ARBA" id="ARBA00023157"/>
    </source>
</evidence>
<dbReference type="Proteomes" id="UP000024635">
    <property type="component" value="Unassembled WGS sequence"/>
</dbReference>
<proteinExistence type="predicted"/>
<evidence type="ECO:0000313" key="5">
    <source>
        <dbReference type="EMBL" id="EYC22203.1"/>
    </source>
</evidence>
<dbReference type="InterPro" id="IPR018114">
    <property type="entry name" value="TRYPSIN_HIS"/>
</dbReference>
<name>A0A016V650_9BILA</name>
<dbReference type="Pfam" id="PF00089">
    <property type="entry name" value="Trypsin"/>
    <property type="match status" value="1"/>
</dbReference>
<dbReference type="STRING" id="53326.A0A016V650"/>
<keyword evidence="2" id="KW-0645">Protease</keyword>
<keyword evidence="3" id="KW-0732">Signal</keyword>
<evidence type="ECO:0000256" key="3">
    <source>
        <dbReference type="SAM" id="SignalP"/>
    </source>
</evidence>
<evidence type="ECO:0000313" key="6">
    <source>
        <dbReference type="Proteomes" id="UP000024635"/>
    </source>
</evidence>
<dbReference type="PROSITE" id="PS50240">
    <property type="entry name" value="TRYPSIN_DOM"/>
    <property type="match status" value="1"/>
</dbReference>
<keyword evidence="2" id="KW-0720">Serine protease</keyword>
<feature type="signal peptide" evidence="3">
    <location>
        <begin position="1"/>
        <end position="20"/>
    </location>
</feature>
<dbReference type="InterPro" id="IPR033116">
    <property type="entry name" value="TRYPSIN_SER"/>
</dbReference>
<dbReference type="InterPro" id="IPR001254">
    <property type="entry name" value="Trypsin_dom"/>
</dbReference>
<protein>
    <recommendedName>
        <fullName evidence="4">Peptidase S1 domain-containing protein</fullName>
    </recommendedName>
</protein>
<dbReference type="PROSITE" id="PS00135">
    <property type="entry name" value="TRYPSIN_SER"/>
    <property type="match status" value="1"/>
</dbReference>
<keyword evidence="1" id="KW-1015">Disulfide bond</keyword>
<dbReference type="InterPro" id="IPR009003">
    <property type="entry name" value="Peptidase_S1_PA"/>
</dbReference>
<dbReference type="InterPro" id="IPR001314">
    <property type="entry name" value="Peptidase_S1A"/>
</dbReference>
<comment type="caution">
    <text evidence="5">The sequence shown here is derived from an EMBL/GenBank/DDBJ whole genome shotgun (WGS) entry which is preliminary data.</text>
</comment>
<gene>
    <name evidence="5" type="primary">Acey_s0017.g3209</name>
    <name evidence="5" type="ORF">Y032_0017g3209</name>
</gene>
<keyword evidence="6" id="KW-1185">Reference proteome</keyword>
<dbReference type="Gene3D" id="2.40.10.10">
    <property type="entry name" value="Trypsin-like serine proteases"/>
    <property type="match status" value="1"/>
</dbReference>
<evidence type="ECO:0000256" key="2">
    <source>
        <dbReference type="RuleBase" id="RU363034"/>
    </source>
</evidence>
<feature type="domain" description="Peptidase S1" evidence="4">
    <location>
        <begin position="54"/>
        <end position="306"/>
    </location>
</feature>
<dbReference type="SMART" id="SM00020">
    <property type="entry name" value="Tryp_SPc"/>
    <property type="match status" value="1"/>
</dbReference>
<dbReference type="PANTHER" id="PTHR24253:SF103">
    <property type="entry name" value="TRANSMEMBRANE PROTEASE SERINE 7"/>
    <property type="match status" value="1"/>
</dbReference>
<accession>A0A016V650</accession>
<dbReference type="SUPFAM" id="SSF50494">
    <property type="entry name" value="Trypsin-like serine proteases"/>
    <property type="match status" value="1"/>
</dbReference>